<reference evidence="1 2" key="1">
    <citation type="submission" date="2023-03" db="EMBL/GenBank/DDBJ databases">
        <title>High-quality genome of Scylla paramamosain provides insights in environmental adaptation.</title>
        <authorList>
            <person name="Zhang L."/>
        </authorList>
    </citation>
    <scope>NUCLEOTIDE SEQUENCE [LARGE SCALE GENOMIC DNA]</scope>
    <source>
        <strain evidence="1">LZ_2023a</strain>
        <tissue evidence="1">Muscle</tissue>
    </source>
</reference>
<proteinExistence type="predicted"/>
<dbReference type="Proteomes" id="UP001487740">
    <property type="component" value="Unassembled WGS sequence"/>
</dbReference>
<evidence type="ECO:0000313" key="2">
    <source>
        <dbReference type="Proteomes" id="UP001487740"/>
    </source>
</evidence>
<dbReference type="AlphaFoldDB" id="A0AAW0TXP7"/>
<organism evidence="1 2">
    <name type="scientific">Scylla paramamosain</name>
    <name type="common">Mud crab</name>
    <dbReference type="NCBI Taxonomy" id="85552"/>
    <lineage>
        <taxon>Eukaryota</taxon>
        <taxon>Metazoa</taxon>
        <taxon>Ecdysozoa</taxon>
        <taxon>Arthropoda</taxon>
        <taxon>Crustacea</taxon>
        <taxon>Multicrustacea</taxon>
        <taxon>Malacostraca</taxon>
        <taxon>Eumalacostraca</taxon>
        <taxon>Eucarida</taxon>
        <taxon>Decapoda</taxon>
        <taxon>Pleocyemata</taxon>
        <taxon>Brachyura</taxon>
        <taxon>Eubrachyura</taxon>
        <taxon>Portunoidea</taxon>
        <taxon>Portunidae</taxon>
        <taxon>Portuninae</taxon>
        <taxon>Scylla</taxon>
    </lineage>
</organism>
<evidence type="ECO:0000313" key="1">
    <source>
        <dbReference type="EMBL" id="KAK8392554.1"/>
    </source>
</evidence>
<name>A0AAW0TXP7_SCYPA</name>
<sequence length="371" mass="39793">MKSYMMEMRETLRKSVNPVQIAISQKMTVVSEIEEAMKEVLEKREAYIENGRVLKYMIAKHFTERDGSTRLYVGREQVLPAFLGWLLPHDAPYKTEIDQWLMTVVEDSWIRVLELARSVEFGSGSEYLQRTRVPAGNRIPGRSWIPCRYSGPGSNRIPASNRAPGRSRIPVGTPIPALIEFRLVIGSQAARGPLPVLGSQPAHGLGSRLSSGSSPVVDTSAAAVVTAIVKAGAVALSPGDRSSAVVDGVVASSARRTQNTNRALEATTPSTTALLLSPGDKATAPALTIAVTTAAALVSTTGEDPAEVSMQPAAVDPSTDRRAWTRVRELAGTRVLAGVRERLGTRLLAGIRLTPGSEYRQGSASGLGHDY</sequence>
<keyword evidence="2" id="KW-1185">Reference proteome</keyword>
<gene>
    <name evidence="1" type="ORF">O3P69_014746</name>
</gene>
<accession>A0AAW0TXP7</accession>
<dbReference type="EMBL" id="JARAKH010000022">
    <property type="protein sequence ID" value="KAK8392554.1"/>
    <property type="molecule type" value="Genomic_DNA"/>
</dbReference>
<comment type="caution">
    <text evidence="1">The sequence shown here is derived from an EMBL/GenBank/DDBJ whole genome shotgun (WGS) entry which is preliminary data.</text>
</comment>
<protein>
    <submittedName>
        <fullName evidence="1">Uncharacterized protein</fullName>
    </submittedName>
</protein>